<dbReference type="OrthoDB" id="271448at2759"/>
<dbReference type="AlphaFoldDB" id="A0A9P8EB16"/>
<reference evidence="2" key="2">
    <citation type="submission" date="2021-08" db="EMBL/GenBank/DDBJ databases">
        <authorList>
            <person name="Gostincar C."/>
            <person name="Sun X."/>
            <person name="Song Z."/>
            <person name="Gunde-Cimerman N."/>
        </authorList>
    </citation>
    <scope>NUCLEOTIDE SEQUENCE</scope>
    <source>
        <strain evidence="2">EXF-9911</strain>
    </source>
</reference>
<sequence>MRRFIAALAVLTGLVEAQSGTSAKVQSDAVLTPLEVFVLPVVYITAEDAPAATATILAGTATASSDPSATHIFDSAEALAIALSSASTPAYSATTTVAKRAATCVPQPPGISHTSFPDSAAGFISDTYYYDQAVSASTPSGWVRAFSGLNASNSAERCLGFTLLPSYDVQACASKCDSLPSCDSINMYFERDPSTSIDNSTCTNPSGVTNVKCVLWKGAVAISNANNFGQRRAEFQVVVAGSSGFIKSAFAASLPVDEPDKPSTTISSTLPTATAISTIGTQHNDPVSASTKSTASLLVPMAVIALALMLHFD</sequence>
<dbReference type="Proteomes" id="UP000779574">
    <property type="component" value="Unassembled WGS sequence"/>
</dbReference>
<reference evidence="2" key="1">
    <citation type="journal article" date="2021" name="J Fungi (Basel)">
        <title>Virulence traits and population genomics of the black yeast Aureobasidium melanogenum.</title>
        <authorList>
            <person name="Cernosa A."/>
            <person name="Sun X."/>
            <person name="Gostincar C."/>
            <person name="Fang C."/>
            <person name="Gunde-Cimerman N."/>
            <person name="Song Z."/>
        </authorList>
    </citation>
    <scope>NUCLEOTIDE SEQUENCE</scope>
    <source>
        <strain evidence="2">EXF-9911</strain>
    </source>
</reference>
<dbReference type="PANTHER" id="PTHR36578">
    <property type="entry name" value="CHROMOSOME 15, WHOLE GENOME SHOTGUN SEQUENCE"/>
    <property type="match status" value="1"/>
</dbReference>
<comment type="caution">
    <text evidence="2">The sequence shown here is derived from an EMBL/GenBank/DDBJ whole genome shotgun (WGS) entry which is preliminary data.</text>
</comment>
<feature type="chain" id="PRO_5040319154" evidence="1">
    <location>
        <begin position="18"/>
        <end position="313"/>
    </location>
</feature>
<evidence type="ECO:0000313" key="3">
    <source>
        <dbReference type="Proteomes" id="UP000779574"/>
    </source>
</evidence>
<proteinExistence type="predicted"/>
<dbReference type="PANTHER" id="PTHR36578:SF1">
    <property type="entry name" value="APPLE DOMAIN-CONTAINING PROTEIN"/>
    <property type="match status" value="1"/>
</dbReference>
<evidence type="ECO:0000313" key="2">
    <source>
        <dbReference type="EMBL" id="KAG9685339.1"/>
    </source>
</evidence>
<evidence type="ECO:0000256" key="1">
    <source>
        <dbReference type="SAM" id="SignalP"/>
    </source>
</evidence>
<name>A0A9P8EB16_AURME</name>
<dbReference type="EMBL" id="JAHFXF010000579">
    <property type="protein sequence ID" value="KAG9685339.1"/>
    <property type="molecule type" value="Genomic_DNA"/>
</dbReference>
<organism evidence="2 3">
    <name type="scientific">Aureobasidium melanogenum</name>
    <name type="common">Aureobasidium pullulans var. melanogenum</name>
    <dbReference type="NCBI Taxonomy" id="46634"/>
    <lineage>
        <taxon>Eukaryota</taxon>
        <taxon>Fungi</taxon>
        <taxon>Dikarya</taxon>
        <taxon>Ascomycota</taxon>
        <taxon>Pezizomycotina</taxon>
        <taxon>Dothideomycetes</taxon>
        <taxon>Dothideomycetidae</taxon>
        <taxon>Dothideales</taxon>
        <taxon>Saccotheciaceae</taxon>
        <taxon>Aureobasidium</taxon>
    </lineage>
</organism>
<feature type="non-terminal residue" evidence="2">
    <location>
        <position position="313"/>
    </location>
</feature>
<protein>
    <submittedName>
        <fullName evidence="2">Uncharacterized protein</fullName>
    </submittedName>
</protein>
<accession>A0A9P8EB16</accession>
<keyword evidence="1" id="KW-0732">Signal</keyword>
<gene>
    <name evidence="2" type="ORF">KCU76_g11777</name>
</gene>
<feature type="signal peptide" evidence="1">
    <location>
        <begin position="1"/>
        <end position="17"/>
    </location>
</feature>